<keyword evidence="7" id="KW-0675">Receptor</keyword>
<feature type="transmembrane region" description="Helical" evidence="10">
    <location>
        <begin position="238"/>
        <end position="255"/>
    </location>
</feature>
<feature type="transmembrane region" description="Helical" evidence="10">
    <location>
        <begin position="20"/>
        <end position="44"/>
    </location>
</feature>
<dbReference type="PANTHER" id="PTHR24249:SF421">
    <property type="entry name" value="G-PROTEIN COUPLED RECEPTORS FAMILY 1 PROFILE DOMAIN-CONTAINING PROTEIN"/>
    <property type="match status" value="1"/>
</dbReference>
<evidence type="ECO:0000256" key="3">
    <source>
        <dbReference type="ARBA" id="ARBA00022692"/>
    </source>
</evidence>
<dbReference type="PRINTS" id="PR00237">
    <property type="entry name" value="GPCRRHODOPSN"/>
</dbReference>
<dbReference type="EnsemblMetazoa" id="CapteT200589">
    <property type="protein sequence ID" value="CapteP200589"/>
    <property type="gene ID" value="CapteG200589"/>
</dbReference>
<dbReference type="Gene3D" id="1.20.1070.10">
    <property type="entry name" value="Rhodopsin 7-helix transmembrane proteins"/>
    <property type="match status" value="1"/>
</dbReference>
<dbReference type="SUPFAM" id="SSF81321">
    <property type="entry name" value="Family A G protein-coupled receptor-like"/>
    <property type="match status" value="1"/>
</dbReference>
<dbReference type="EMBL" id="KB311138">
    <property type="protein sequence ID" value="ELT89894.1"/>
    <property type="molecule type" value="Genomic_DNA"/>
</dbReference>
<name>R7T892_CAPTE</name>
<feature type="transmembrane region" description="Helical" evidence="10">
    <location>
        <begin position="275"/>
        <end position="292"/>
    </location>
</feature>
<comment type="subcellular location">
    <subcellularLocation>
        <location evidence="1">Cell membrane</location>
        <topology evidence="1">Multi-pass membrane protein</topology>
    </subcellularLocation>
</comment>
<keyword evidence="14" id="KW-1185">Reference proteome</keyword>
<evidence type="ECO:0000256" key="9">
    <source>
        <dbReference type="SAM" id="MobiDB-lite"/>
    </source>
</evidence>
<feature type="transmembrane region" description="Helical" evidence="10">
    <location>
        <begin position="56"/>
        <end position="80"/>
    </location>
</feature>
<reference evidence="12 14" key="2">
    <citation type="journal article" date="2013" name="Nature">
        <title>Insights into bilaterian evolution from three spiralian genomes.</title>
        <authorList>
            <person name="Simakov O."/>
            <person name="Marletaz F."/>
            <person name="Cho S.J."/>
            <person name="Edsinger-Gonzales E."/>
            <person name="Havlak P."/>
            <person name="Hellsten U."/>
            <person name="Kuo D.H."/>
            <person name="Larsson T."/>
            <person name="Lv J."/>
            <person name="Arendt D."/>
            <person name="Savage R."/>
            <person name="Osoegawa K."/>
            <person name="de Jong P."/>
            <person name="Grimwood J."/>
            <person name="Chapman J.A."/>
            <person name="Shapiro H."/>
            <person name="Aerts A."/>
            <person name="Otillar R.P."/>
            <person name="Terry A.Y."/>
            <person name="Boore J.L."/>
            <person name="Grigoriev I.V."/>
            <person name="Lindberg D.R."/>
            <person name="Seaver E.C."/>
            <person name="Weisblat D.A."/>
            <person name="Putnam N.H."/>
            <person name="Rokhsar D.S."/>
        </authorList>
    </citation>
    <scope>NUCLEOTIDE SEQUENCE</scope>
    <source>
        <strain evidence="12 14">I ESC-2004</strain>
    </source>
</reference>
<organism evidence="12">
    <name type="scientific">Capitella teleta</name>
    <name type="common">Polychaete worm</name>
    <dbReference type="NCBI Taxonomy" id="283909"/>
    <lineage>
        <taxon>Eukaryota</taxon>
        <taxon>Metazoa</taxon>
        <taxon>Spiralia</taxon>
        <taxon>Lophotrochozoa</taxon>
        <taxon>Annelida</taxon>
        <taxon>Polychaeta</taxon>
        <taxon>Sedentaria</taxon>
        <taxon>Scolecida</taxon>
        <taxon>Capitellidae</taxon>
        <taxon>Capitella</taxon>
    </lineage>
</organism>
<evidence type="ECO:0000256" key="8">
    <source>
        <dbReference type="ARBA" id="ARBA00023224"/>
    </source>
</evidence>
<dbReference type="CDD" id="cd00637">
    <property type="entry name" value="7tm_classA_rhodopsin-like"/>
    <property type="match status" value="1"/>
</dbReference>
<reference evidence="13" key="3">
    <citation type="submission" date="2015-06" db="UniProtKB">
        <authorList>
            <consortium name="EnsemblMetazoa"/>
        </authorList>
    </citation>
    <scope>IDENTIFICATION</scope>
</reference>
<dbReference type="InterPro" id="IPR000276">
    <property type="entry name" value="GPCR_Rhodpsn"/>
</dbReference>
<feature type="region of interest" description="Disordered" evidence="9">
    <location>
        <begin position="315"/>
        <end position="336"/>
    </location>
</feature>
<evidence type="ECO:0000256" key="4">
    <source>
        <dbReference type="ARBA" id="ARBA00022989"/>
    </source>
</evidence>
<reference evidence="14" key="1">
    <citation type="submission" date="2012-12" db="EMBL/GenBank/DDBJ databases">
        <authorList>
            <person name="Hellsten U."/>
            <person name="Grimwood J."/>
            <person name="Chapman J.A."/>
            <person name="Shapiro H."/>
            <person name="Aerts A."/>
            <person name="Otillar R.P."/>
            <person name="Terry A.Y."/>
            <person name="Boore J.L."/>
            <person name="Simakov O."/>
            <person name="Marletaz F."/>
            <person name="Cho S.-J."/>
            <person name="Edsinger-Gonzales E."/>
            <person name="Havlak P."/>
            <person name="Kuo D.-H."/>
            <person name="Larsson T."/>
            <person name="Lv J."/>
            <person name="Arendt D."/>
            <person name="Savage R."/>
            <person name="Osoegawa K."/>
            <person name="de Jong P."/>
            <person name="Lindberg D.R."/>
            <person name="Seaver E.C."/>
            <person name="Weisblat D.A."/>
            <person name="Putnam N.H."/>
            <person name="Grigoriev I.V."/>
            <person name="Rokhsar D.S."/>
        </authorList>
    </citation>
    <scope>NUCLEOTIDE SEQUENCE</scope>
    <source>
        <strain evidence="14">I ESC-2004</strain>
    </source>
</reference>
<dbReference type="Pfam" id="PF00001">
    <property type="entry name" value="7tm_1"/>
    <property type="match status" value="1"/>
</dbReference>
<keyword evidence="4 10" id="KW-1133">Transmembrane helix</keyword>
<keyword evidence="5" id="KW-0297">G-protein coupled receptor</keyword>
<evidence type="ECO:0000259" key="11">
    <source>
        <dbReference type="PROSITE" id="PS50262"/>
    </source>
</evidence>
<dbReference type="PROSITE" id="PS50262">
    <property type="entry name" value="G_PROTEIN_RECEP_F1_2"/>
    <property type="match status" value="1"/>
</dbReference>
<dbReference type="HOGENOM" id="CLU_009579_8_1_1"/>
<evidence type="ECO:0000313" key="13">
    <source>
        <dbReference type="EnsemblMetazoa" id="CapteP200589"/>
    </source>
</evidence>
<accession>R7T892</accession>
<protein>
    <recommendedName>
        <fullName evidence="11">G-protein coupled receptors family 1 profile domain-containing protein</fullName>
    </recommendedName>
</protein>
<feature type="compositionally biased region" description="Low complexity" evidence="9">
    <location>
        <begin position="316"/>
        <end position="326"/>
    </location>
</feature>
<keyword evidence="2" id="KW-1003">Cell membrane</keyword>
<gene>
    <name evidence="12" type="ORF">CAPTEDRAFT_200589</name>
</gene>
<evidence type="ECO:0000256" key="10">
    <source>
        <dbReference type="SAM" id="Phobius"/>
    </source>
</evidence>
<feature type="domain" description="G-protein coupled receptors family 1 profile" evidence="11">
    <location>
        <begin position="35"/>
        <end position="290"/>
    </location>
</feature>
<dbReference type="Proteomes" id="UP000014760">
    <property type="component" value="Unassembled WGS sequence"/>
</dbReference>
<dbReference type="InterPro" id="IPR050569">
    <property type="entry name" value="TAAR"/>
</dbReference>
<dbReference type="AlphaFoldDB" id="R7T892"/>
<dbReference type="GO" id="GO:0005886">
    <property type="term" value="C:plasma membrane"/>
    <property type="evidence" value="ECO:0007669"/>
    <property type="project" value="UniProtKB-SubCell"/>
</dbReference>
<sequence>MASNLTIYTTAPWQVIVNQAIGVSFILASPLICVGNFASIVGIIQEYRLHTTTMGLILNMAFADFLTGIFVCGYEAFVYLKDEGLLLHYKWYCHWVNFLAIIFIGQSLFTNLLLSVERYIAICHPFKHLIWVTKNRLLICVLCGWFYCISMALVPLVTERNRWDKILVACTPKHVYPKMFVMFIYVHIVAVVISNFYFQIRVAQQVFKQHKRISEMLQIHPANAKVLDRKAEIKKGKLTVILFLAFMICWGPYIVASPLNVYVNSELLLAVRDTSFVLGTFNSFSNFFIYTWKNKELRHSAFRVFKCDFGSRQHGASSSTATNSSQHSHRLDTIHA</sequence>
<evidence type="ECO:0000256" key="6">
    <source>
        <dbReference type="ARBA" id="ARBA00023136"/>
    </source>
</evidence>
<dbReference type="OrthoDB" id="6101402at2759"/>
<keyword evidence="8" id="KW-0807">Transducer</keyword>
<evidence type="ECO:0000256" key="7">
    <source>
        <dbReference type="ARBA" id="ARBA00023170"/>
    </source>
</evidence>
<evidence type="ECO:0000313" key="14">
    <source>
        <dbReference type="Proteomes" id="UP000014760"/>
    </source>
</evidence>
<dbReference type="InterPro" id="IPR017452">
    <property type="entry name" value="GPCR_Rhodpsn_7TM"/>
</dbReference>
<evidence type="ECO:0000256" key="1">
    <source>
        <dbReference type="ARBA" id="ARBA00004651"/>
    </source>
</evidence>
<dbReference type="EMBL" id="AMQN01003200">
    <property type="status" value="NOT_ANNOTATED_CDS"/>
    <property type="molecule type" value="Genomic_DNA"/>
</dbReference>
<feature type="transmembrane region" description="Helical" evidence="10">
    <location>
        <begin position="178"/>
        <end position="198"/>
    </location>
</feature>
<dbReference type="PANTHER" id="PTHR24249">
    <property type="entry name" value="HISTAMINE RECEPTOR-RELATED G-PROTEIN COUPLED RECEPTOR"/>
    <property type="match status" value="1"/>
</dbReference>
<feature type="transmembrane region" description="Helical" evidence="10">
    <location>
        <begin position="137"/>
        <end position="158"/>
    </location>
</feature>
<evidence type="ECO:0000256" key="5">
    <source>
        <dbReference type="ARBA" id="ARBA00023040"/>
    </source>
</evidence>
<proteinExistence type="predicted"/>
<dbReference type="SMART" id="SM01381">
    <property type="entry name" value="7TM_GPCR_Srsx"/>
    <property type="match status" value="1"/>
</dbReference>
<dbReference type="GO" id="GO:0004930">
    <property type="term" value="F:G protein-coupled receptor activity"/>
    <property type="evidence" value="ECO:0007669"/>
    <property type="project" value="UniProtKB-KW"/>
</dbReference>
<dbReference type="STRING" id="283909.R7T892"/>
<keyword evidence="6 10" id="KW-0472">Membrane</keyword>
<evidence type="ECO:0000313" key="12">
    <source>
        <dbReference type="EMBL" id="ELT89894.1"/>
    </source>
</evidence>
<evidence type="ECO:0000256" key="2">
    <source>
        <dbReference type="ARBA" id="ARBA00022475"/>
    </source>
</evidence>
<keyword evidence="3 10" id="KW-0812">Transmembrane</keyword>
<feature type="transmembrane region" description="Helical" evidence="10">
    <location>
        <begin position="95"/>
        <end position="116"/>
    </location>
</feature>